<dbReference type="AlphaFoldDB" id="A0A8T0JWV9"/>
<evidence type="ECO:0000256" key="4">
    <source>
        <dbReference type="SAM" id="SignalP"/>
    </source>
</evidence>
<feature type="chain" id="PRO_5035732898" evidence="4">
    <location>
        <begin position="26"/>
        <end position="354"/>
    </location>
</feature>
<dbReference type="EMBL" id="JABFOF010000008">
    <property type="protein sequence ID" value="KAG2384935.1"/>
    <property type="molecule type" value="Genomic_DNA"/>
</dbReference>
<dbReference type="CDD" id="cd23376">
    <property type="entry name" value="beta-trefoil_STI_DrTI"/>
    <property type="match status" value="1"/>
</dbReference>
<evidence type="ECO:0000313" key="6">
    <source>
        <dbReference type="Proteomes" id="UP000743370"/>
    </source>
</evidence>
<sequence>MKSTLSLTLSFLFVFYTMFLPLAFSRVHEEVLDSNGVPISPCVEYYISMLNHHGPTGCGVELDTDGNSTCQVAVLQNYHENFPSKALKFSTEGTSSGGIFTNTEITFDYHPYCASSSKWVVVAGGDDSFPARWVGIGDAADHPGKKILSGSFMIQKYARFVDPPVPVVDSKGVPLSAAEEYYVTQLNSGPTASGLQPGVERDVKCPLIVMQDYNPAILGEKVKITMRGVNSKTIMTGTPLDIAFVNKPSCASSSKWVVVNEKQYSGEWLGIGGTTDLGADKKIVDGVFKIEKYLFVEGYKFVFCPSSSTKCFDFARREEKNGKRLILVNETTSPFIFEAEFVKAVKQKSSSFLF</sequence>
<comment type="caution">
    <text evidence="5">The sequence shown here is derived from an EMBL/GenBank/DDBJ whole genome shotgun (WGS) entry which is preliminary data.</text>
</comment>
<dbReference type="GO" id="GO:0004867">
    <property type="term" value="F:serine-type endopeptidase inhibitor activity"/>
    <property type="evidence" value="ECO:0007669"/>
    <property type="project" value="UniProtKB-KW"/>
</dbReference>
<protein>
    <submittedName>
        <fullName evidence="5">Kunitz-type trypsin inhibitor-like 1 protein</fullName>
    </submittedName>
</protein>
<dbReference type="SUPFAM" id="SSF50386">
    <property type="entry name" value="STI-like"/>
    <property type="match status" value="2"/>
</dbReference>
<evidence type="ECO:0000313" key="5">
    <source>
        <dbReference type="EMBL" id="KAG2384935.1"/>
    </source>
</evidence>
<evidence type="ECO:0000256" key="2">
    <source>
        <dbReference type="ARBA" id="ARBA00022900"/>
    </source>
</evidence>
<evidence type="ECO:0000256" key="3">
    <source>
        <dbReference type="ARBA" id="ARBA00023157"/>
    </source>
</evidence>
<keyword evidence="2" id="KW-0722">Serine protease inhibitor</keyword>
<gene>
    <name evidence="5" type="ORF">HKW66_Vig0120270</name>
</gene>
<dbReference type="PANTHER" id="PTHR33107:SF21">
    <property type="entry name" value="KUNITZ FAMILY TRYPSIN AND PROTEASE INHIBITOR PROTEIN"/>
    <property type="match status" value="1"/>
</dbReference>
<keyword evidence="3" id="KW-1015">Disulfide bond</keyword>
<dbReference type="PANTHER" id="PTHR33107">
    <property type="entry name" value="KUNITZ TRYPSIN INHIBITOR 2"/>
    <property type="match status" value="1"/>
</dbReference>
<keyword evidence="1" id="KW-0646">Protease inhibitor</keyword>
<dbReference type="InterPro" id="IPR002160">
    <property type="entry name" value="Prot_inh_Kunz-lg"/>
</dbReference>
<organism evidence="5 6">
    <name type="scientific">Phaseolus angularis</name>
    <name type="common">Azuki bean</name>
    <name type="synonym">Vigna angularis</name>
    <dbReference type="NCBI Taxonomy" id="3914"/>
    <lineage>
        <taxon>Eukaryota</taxon>
        <taxon>Viridiplantae</taxon>
        <taxon>Streptophyta</taxon>
        <taxon>Embryophyta</taxon>
        <taxon>Tracheophyta</taxon>
        <taxon>Spermatophyta</taxon>
        <taxon>Magnoliopsida</taxon>
        <taxon>eudicotyledons</taxon>
        <taxon>Gunneridae</taxon>
        <taxon>Pentapetalae</taxon>
        <taxon>rosids</taxon>
        <taxon>fabids</taxon>
        <taxon>Fabales</taxon>
        <taxon>Fabaceae</taxon>
        <taxon>Papilionoideae</taxon>
        <taxon>50 kb inversion clade</taxon>
        <taxon>NPAAA clade</taxon>
        <taxon>indigoferoid/millettioid clade</taxon>
        <taxon>Phaseoleae</taxon>
        <taxon>Vigna</taxon>
    </lineage>
</organism>
<name>A0A8T0JWV9_PHAAN</name>
<dbReference type="Pfam" id="PF00197">
    <property type="entry name" value="Kunitz_legume"/>
    <property type="match status" value="2"/>
</dbReference>
<reference evidence="5 6" key="1">
    <citation type="submission" date="2020-05" db="EMBL/GenBank/DDBJ databases">
        <title>Vigna angularis (adzuki bean) Var. LongXiaoDou No. 4 denovo assembly.</title>
        <authorList>
            <person name="Xiang H."/>
        </authorList>
    </citation>
    <scope>NUCLEOTIDE SEQUENCE [LARGE SCALE GENOMIC DNA]</scope>
    <source>
        <tissue evidence="5">Leaf</tissue>
    </source>
</reference>
<dbReference type="InterPro" id="IPR011065">
    <property type="entry name" value="Kunitz_inhibitor_STI-like_sf"/>
</dbReference>
<keyword evidence="4" id="KW-0732">Signal</keyword>
<dbReference type="Gene3D" id="2.80.10.50">
    <property type="match status" value="2"/>
</dbReference>
<proteinExistence type="predicted"/>
<feature type="signal peptide" evidence="4">
    <location>
        <begin position="1"/>
        <end position="25"/>
    </location>
</feature>
<dbReference type="Proteomes" id="UP000743370">
    <property type="component" value="Unassembled WGS sequence"/>
</dbReference>
<accession>A0A8T0JWV9</accession>
<evidence type="ECO:0000256" key="1">
    <source>
        <dbReference type="ARBA" id="ARBA00022690"/>
    </source>
</evidence>
<dbReference type="SMART" id="SM00452">
    <property type="entry name" value="STI"/>
    <property type="match status" value="1"/>
</dbReference>